<organism evidence="3 4">
    <name type="scientific">Candidatus Yanofskybacteria bacterium RIFCSPHIGHO2_01_FULL_44_17</name>
    <dbReference type="NCBI Taxonomy" id="1802668"/>
    <lineage>
        <taxon>Bacteria</taxon>
        <taxon>Candidatus Yanofskyibacteriota</taxon>
    </lineage>
</organism>
<reference evidence="3 4" key="1">
    <citation type="journal article" date="2016" name="Nat. Commun.">
        <title>Thousands of microbial genomes shed light on interconnected biogeochemical processes in an aquifer system.</title>
        <authorList>
            <person name="Anantharaman K."/>
            <person name="Brown C.T."/>
            <person name="Hug L.A."/>
            <person name="Sharon I."/>
            <person name="Castelle C.J."/>
            <person name="Probst A.J."/>
            <person name="Thomas B.C."/>
            <person name="Singh A."/>
            <person name="Wilkins M.J."/>
            <person name="Karaoz U."/>
            <person name="Brodie E.L."/>
            <person name="Williams K.H."/>
            <person name="Hubbard S.S."/>
            <person name="Banfield J.F."/>
        </authorList>
    </citation>
    <scope>NUCLEOTIDE SEQUENCE [LARGE SCALE GENOMIC DNA]</scope>
</reference>
<dbReference type="PANTHER" id="PTHR34477">
    <property type="entry name" value="UPF0213 PROTEIN YHBQ"/>
    <property type="match status" value="1"/>
</dbReference>
<dbReference type="Gene3D" id="3.40.1440.10">
    <property type="entry name" value="GIY-YIG endonuclease"/>
    <property type="match status" value="1"/>
</dbReference>
<dbReference type="PROSITE" id="PS50164">
    <property type="entry name" value="GIY_YIG"/>
    <property type="match status" value="1"/>
</dbReference>
<dbReference type="AlphaFoldDB" id="A0A1F8EV83"/>
<dbReference type="Pfam" id="PF01541">
    <property type="entry name" value="GIY-YIG"/>
    <property type="match status" value="1"/>
</dbReference>
<accession>A0A1F8EV83</accession>
<dbReference type="SUPFAM" id="SSF82771">
    <property type="entry name" value="GIY-YIG endonuclease"/>
    <property type="match status" value="1"/>
</dbReference>
<evidence type="ECO:0000259" key="2">
    <source>
        <dbReference type="PROSITE" id="PS50164"/>
    </source>
</evidence>
<proteinExistence type="inferred from homology"/>
<dbReference type="InterPro" id="IPR000305">
    <property type="entry name" value="GIY-YIG_endonuc"/>
</dbReference>
<dbReference type="PANTHER" id="PTHR34477:SF1">
    <property type="entry name" value="UPF0213 PROTEIN YHBQ"/>
    <property type="match status" value="1"/>
</dbReference>
<feature type="domain" description="GIY-YIG" evidence="2">
    <location>
        <begin position="1"/>
        <end position="78"/>
    </location>
</feature>
<gene>
    <name evidence="3" type="ORF">A2831_00950</name>
</gene>
<dbReference type="EMBL" id="MGJI01000021">
    <property type="protein sequence ID" value="OGN04418.1"/>
    <property type="molecule type" value="Genomic_DNA"/>
</dbReference>
<evidence type="ECO:0000256" key="1">
    <source>
        <dbReference type="ARBA" id="ARBA00007435"/>
    </source>
</evidence>
<comment type="caution">
    <text evidence="3">The sequence shown here is derived from an EMBL/GenBank/DDBJ whole genome shotgun (WGS) entry which is preliminary data.</text>
</comment>
<dbReference type="InterPro" id="IPR050190">
    <property type="entry name" value="UPF0213_domain"/>
</dbReference>
<protein>
    <recommendedName>
        <fullName evidence="2">GIY-YIG domain-containing protein</fullName>
    </recommendedName>
</protein>
<sequence length="93" mass="10794">MFYTYVLKSTKNGKRYIGQTSKDVSHRLNEHNIGSNAWTRINGPFFIVHFEEYPSRTEAIKREHFLKSGQGRKWLDEKFPPKAGQPLADIILG</sequence>
<evidence type="ECO:0000313" key="4">
    <source>
        <dbReference type="Proteomes" id="UP000177507"/>
    </source>
</evidence>
<name>A0A1F8EV83_9BACT</name>
<dbReference type="InterPro" id="IPR035901">
    <property type="entry name" value="GIY-YIG_endonuc_sf"/>
</dbReference>
<comment type="similarity">
    <text evidence="1">Belongs to the UPF0213 family.</text>
</comment>
<dbReference type="STRING" id="1802668.A2831_00950"/>
<dbReference type="Proteomes" id="UP000177507">
    <property type="component" value="Unassembled WGS sequence"/>
</dbReference>
<evidence type="ECO:0000313" key="3">
    <source>
        <dbReference type="EMBL" id="OGN04418.1"/>
    </source>
</evidence>